<dbReference type="InterPro" id="IPR037123">
    <property type="entry name" value="PRibGlycinamide_synth_C_sf"/>
</dbReference>
<dbReference type="SUPFAM" id="SSF51246">
    <property type="entry name" value="Rudiment single hybrid motif"/>
    <property type="match status" value="1"/>
</dbReference>
<keyword evidence="7 12" id="KW-0658">Purine biosynthesis</keyword>
<evidence type="ECO:0000259" key="14">
    <source>
        <dbReference type="PROSITE" id="PS50975"/>
    </source>
</evidence>
<dbReference type="Pfam" id="PF02844">
    <property type="entry name" value="GARS_N"/>
    <property type="match status" value="1"/>
</dbReference>
<dbReference type="RefSeq" id="WP_214165378.1">
    <property type="nucleotide sequence ID" value="NZ_JABLUU010000002.1"/>
</dbReference>
<dbReference type="Gene3D" id="3.30.1490.20">
    <property type="entry name" value="ATP-grasp fold, A domain"/>
    <property type="match status" value="1"/>
</dbReference>
<proteinExistence type="inferred from homology"/>
<dbReference type="NCBIfam" id="TIGR00877">
    <property type="entry name" value="purD"/>
    <property type="match status" value="1"/>
</dbReference>
<dbReference type="Gene3D" id="3.90.600.10">
    <property type="entry name" value="Phosphoribosylglycinamide synthetase, C-terminal domain"/>
    <property type="match status" value="1"/>
</dbReference>
<comment type="cofactor">
    <cofactor evidence="1">
        <name>Mn(2+)</name>
        <dbReference type="ChEBI" id="CHEBI:29035"/>
    </cofactor>
</comment>
<dbReference type="Proteomes" id="UP001519538">
    <property type="component" value="Unassembled WGS sequence"/>
</dbReference>
<evidence type="ECO:0000256" key="13">
    <source>
        <dbReference type="PROSITE-ProRule" id="PRU00409"/>
    </source>
</evidence>
<comment type="cofactor">
    <cofactor evidence="2">
        <name>Mg(2+)</name>
        <dbReference type="ChEBI" id="CHEBI:18420"/>
    </cofactor>
</comment>
<evidence type="ECO:0000256" key="7">
    <source>
        <dbReference type="ARBA" id="ARBA00022755"/>
    </source>
</evidence>
<dbReference type="Gene3D" id="3.30.470.20">
    <property type="entry name" value="ATP-grasp fold, B domain"/>
    <property type="match status" value="1"/>
</dbReference>
<dbReference type="InterPro" id="IPR000115">
    <property type="entry name" value="PRibGlycinamide_synth"/>
</dbReference>
<dbReference type="Pfam" id="PF02843">
    <property type="entry name" value="GARS_C"/>
    <property type="match status" value="1"/>
</dbReference>
<organism evidence="15 16">
    <name type="scientific">Komagataeibacter oboediens</name>
    <dbReference type="NCBI Taxonomy" id="65958"/>
    <lineage>
        <taxon>Bacteria</taxon>
        <taxon>Pseudomonadati</taxon>
        <taxon>Pseudomonadota</taxon>
        <taxon>Alphaproteobacteria</taxon>
        <taxon>Acetobacterales</taxon>
        <taxon>Acetobacteraceae</taxon>
        <taxon>Komagataeibacter</taxon>
    </lineage>
</organism>
<keyword evidence="6 13" id="KW-0547">Nucleotide-binding</keyword>
<evidence type="ECO:0000256" key="11">
    <source>
        <dbReference type="ARBA" id="ARBA00042864"/>
    </source>
</evidence>
<comment type="pathway">
    <text evidence="3 12">Purine metabolism; IMP biosynthesis via de novo pathway; N(1)-(5-phospho-D-ribosyl)glycinamide from 5-phospho-alpha-D-ribose 1-diphosphate: step 2/2.</text>
</comment>
<dbReference type="GO" id="GO:0004637">
    <property type="term" value="F:phosphoribosylamine-glycine ligase activity"/>
    <property type="evidence" value="ECO:0007669"/>
    <property type="project" value="UniProtKB-EC"/>
</dbReference>
<dbReference type="Gene3D" id="3.40.50.20">
    <property type="match status" value="1"/>
</dbReference>
<sequence length="426" mass="43928">MRVLLIGSGGREHAMAAAIARSPLLDALFIAPGNPGTAVLGTNCAVRADDVPGLIALARQEGIDLVIPGPEAPLVAGIADACAKAGIPCAGPTQAAAALEGSKTFTKEVCDAAGIPTARWERFDAAGPALDYVRRHGAPVVVKADGLAAGKGVVVAQTVAEAEQAITDMMTDGTLGQAGQSVVIEDCLMGDEVSLFAFCAGETAVLIGAAQDHKRIGDGDTGPNTGGMGAVSPPTGFDREQQEAALDLLVRPMLREMVRRGTPFTGIIFAGLMLTATGPQLIEYNVRLGDPEAQALLIRLESDLLAALAAVAKGQLDQTDIRFANQSSVSVVMAARGYPGTPVTGGVIRDIATAEAMPGVHVFQARTKRNAADELVAAGGRVLAVCATGDTLQQARDRAYDAVRVIDWPDGIYRHDIGQRALLAEG</sequence>
<evidence type="ECO:0000256" key="9">
    <source>
        <dbReference type="ARBA" id="ARBA00038345"/>
    </source>
</evidence>
<dbReference type="SMART" id="SM01210">
    <property type="entry name" value="GARS_C"/>
    <property type="match status" value="1"/>
</dbReference>
<evidence type="ECO:0000256" key="5">
    <source>
        <dbReference type="ARBA" id="ARBA00022598"/>
    </source>
</evidence>
<dbReference type="EC" id="6.3.4.13" evidence="4 12"/>
<dbReference type="SMART" id="SM01209">
    <property type="entry name" value="GARS_A"/>
    <property type="match status" value="1"/>
</dbReference>
<dbReference type="EMBL" id="JABLUU010000002">
    <property type="protein sequence ID" value="MBT0674222.1"/>
    <property type="molecule type" value="Genomic_DNA"/>
</dbReference>
<dbReference type="SUPFAM" id="SSF52440">
    <property type="entry name" value="PreATP-grasp domain"/>
    <property type="match status" value="1"/>
</dbReference>
<dbReference type="InterPro" id="IPR020562">
    <property type="entry name" value="PRibGlycinamide_synth_N"/>
</dbReference>
<evidence type="ECO:0000256" key="6">
    <source>
        <dbReference type="ARBA" id="ARBA00022741"/>
    </source>
</evidence>
<dbReference type="InterPro" id="IPR013815">
    <property type="entry name" value="ATP_grasp_subdomain_1"/>
</dbReference>
<dbReference type="Pfam" id="PF01071">
    <property type="entry name" value="GARS_A"/>
    <property type="match status" value="1"/>
</dbReference>
<accession>A0ABS5SIY7</accession>
<dbReference type="PROSITE" id="PS00184">
    <property type="entry name" value="GARS"/>
    <property type="match status" value="1"/>
</dbReference>
<dbReference type="InterPro" id="IPR020560">
    <property type="entry name" value="PRibGlycinamide_synth_C-dom"/>
</dbReference>
<keyword evidence="8 13" id="KW-0067">ATP-binding</keyword>
<evidence type="ECO:0000256" key="4">
    <source>
        <dbReference type="ARBA" id="ARBA00013255"/>
    </source>
</evidence>
<dbReference type="PROSITE" id="PS50975">
    <property type="entry name" value="ATP_GRASP"/>
    <property type="match status" value="1"/>
</dbReference>
<feature type="domain" description="ATP-grasp" evidence="14">
    <location>
        <begin position="107"/>
        <end position="313"/>
    </location>
</feature>
<keyword evidence="16" id="KW-1185">Reference proteome</keyword>
<comment type="caution">
    <text evidence="15">The sequence shown here is derived from an EMBL/GenBank/DDBJ whole genome shotgun (WGS) entry which is preliminary data.</text>
</comment>
<dbReference type="InterPro" id="IPR011054">
    <property type="entry name" value="Rudment_hybrid_motif"/>
</dbReference>
<dbReference type="GeneID" id="79186539"/>
<comment type="similarity">
    <text evidence="9 12">Belongs to the GARS family.</text>
</comment>
<dbReference type="HAMAP" id="MF_00138">
    <property type="entry name" value="GARS"/>
    <property type="match status" value="1"/>
</dbReference>
<evidence type="ECO:0000256" key="1">
    <source>
        <dbReference type="ARBA" id="ARBA00001936"/>
    </source>
</evidence>
<dbReference type="PANTHER" id="PTHR43472:SF1">
    <property type="entry name" value="PHOSPHORIBOSYLAMINE--GLYCINE LIGASE, CHLOROPLASTIC"/>
    <property type="match status" value="1"/>
</dbReference>
<keyword evidence="5 12" id="KW-0436">Ligase</keyword>
<dbReference type="InterPro" id="IPR011761">
    <property type="entry name" value="ATP-grasp"/>
</dbReference>
<evidence type="ECO:0000256" key="2">
    <source>
        <dbReference type="ARBA" id="ARBA00001946"/>
    </source>
</evidence>
<reference evidence="15 16" key="1">
    <citation type="journal article" date="2021" name="Astrobiology">
        <title>Bacterial Cellulose Retains Robustness but Its Synthesis Declines After Exposure to a Mars-Like Environment Simulated Outside the International Space Station.</title>
        <authorList>
            <person name="Orlovska I."/>
            <person name="Podolich O."/>
            <person name="Kukharenko O."/>
            <person name="Zaets I."/>
            <person name="Reva O."/>
            <person name="Khirunenko L."/>
            <person name="Zmejkoski D."/>
            <person name="Rogalsky S."/>
            <person name="Barh D."/>
            <person name="Tiwari S."/>
            <person name="Kumavath R."/>
            <person name="Goes-Neto A."/>
            <person name="Azevedo V."/>
            <person name="Brenig B."/>
            <person name="Ghosh P."/>
            <person name="de Vera J.P."/>
            <person name="Kozyrovska N."/>
        </authorList>
    </citation>
    <scope>NUCLEOTIDE SEQUENCE [LARGE SCALE GENOMIC DNA]</scope>
    <source>
        <strain evidence="15 16">IMBG 311</strain>
    </source>
</reference>
<dbReference type="PANTHER" id="PTHR43472">
    <property type="entry name" value="PHOSPHORIBOSYLAMINE--GLYCINE LIGASE"/>
    <property type="match status" value="1"/>
</dbReference>
<dbReference type="InterPro" id="IPR020561">
    <property type="entry name" value="PRibGlycinamid_synth_ATP-grasp"/>
</dbReference>
<dbReference type="SUPFAM" id="SSF56059">
    <property type="entry name" value="Glutathione synthetase ATP-binding domain-like"/>
    <property type="match status" value="1"/>
</dbReference>
<evidence type="ECO:0000313" key="15">
    <source>
        <dbReference type="EMBL" id="MBT0674222.1"/>
    </source>
</evidence>
<name>A0ABS5SIY7_9PROT</name>
<protein>
    <recommendedName>
        <fullName evidence="4 12">Phosphoribosylamine--glycine ligase</fullName>
        <ecNumber evidence="4 12">6.3.4.13</ecNumber>
    </recommendedName>
    <alternativeName>
        <fullName evidence="12">GARS</fullName>
    </alternativeName>
    <alternativeName>
        <fullName evidence="10 12">Glycinamide ribonucleotide synthetase</fullName>
    </alternativeName>
    <alternativeName>
        <fullName evidence="11 12">Phosphoribosylglycinamide synthetase</fullName>
    </alternativeName>
</protein>
<evidence type="ECO:0000256" key="10">
    <source>
        <dbReference type="ARBA" id="ARBA00042242"/>
    </source>
</evidence>
<evidence type="ECO:0000256" key="12">
    <source>
        <dbReference type="HAMAP-Rule" id="MF_00138"/>
    </source>
</evidence>
<evidence type="ECO:0000256" key="8">
    <source>
        <dbReference type="ARBA" id="ARBA00022840"/>
    </source>
</evidence>
<dbReference type="InterPro" id="IPR020559">
    <property type="entry name" value="PRibGlycinamide_synth_CS"/>
</dbReference>
<evidence type="ECO:0000256" key="3">
    <source>
        <dbReference type="ARBA" id="ARBA00005174"/>
    </source>
</evidence>
<dbReference type="InterPro" id="IPR016185">
    <property type="entry name" value="PreATP-grasp_dom_sf"/>
</dbReference>
<gene>
    <name evidence="12 15" type="primary">purD</name>
    <name evidence="15" type="ORF">HNO79_02255</name>
</gene>
<comment type="catalytic activity">
    <reaction evidence="12">
        <text>5-phospho-beta-D-ribosylamine + glycine + ATP = N(1)-(5-phospho-beta-D-ribosyl)glycinamide + ADP + phosphate + H(+)</text>
        <dbReference type="Rhea" id="RHEA:17453"/>
        <dbReference type="ChEBI" id="CHEBI:15378"/>
        <dbReference type="ChEBI" id="CHEBI:30616"/>
        <dbReference type="ChEBI" id="CHEBI:43474"/>
        <dbReference type="ChEBI" id="CHEBI:57305"/>
        <dbReference type="ChEBI" id="CHEBI:58681"/>
        <dbReference type="ChEBI" id="CHEBI:143788"/>
        <dbReference type="ChEBI" id="CHEBI:456216"/>
        <dbReference type="EC" id="6.3.4.13"/>
    </reaction>
</comment>
<evidence type="ECO:0000313" key="16">
    <source>
        <dbReference type="Proteomes" id="UP001519538"/>
    </source>
</evidence>